<dbReference type="PANTHER" id="PTHR10724">
    <property type="entry name" value="30S RIBOSOMAL PROTEIN S1"/>
    <property type="match status" value="1"/>
</dbReference>
<protein>
    <submittedName>
        <fullName evidence="5">S1 RNA-binding domain-containing protein</fullName>
    </submittedName>
</protein>
<dbReference type="InterPro" id="IPR003029">
    <property type="entry name" value="S1_domain"/>
</dbReference>
<proteinExistence type="inferred from homology"/>
<evidence type="ECO:0000259" key="4">
    <source>
        <dbReference type="PROSITE" id="PS50126"/>
    </source>
</evidence>
<accession>A0ABV0J2U5</accession>
<gene>
    <name evidence="5" type="ORF">NC998_03200</name>
</gene>
<dbReference type="Gene3D" id="2.40.50.140">
    <property type="entry name" value="Nucleic acid-binding proteins"/>
    <property type="match status" value="3"/>
</dbReference>
<dbReference type="Pfam" id="PF00575">
    <property type="entry name" value="S1"/>
    <property type="match status" value="3"/>
</dbReference>
<comment type="caution">
    <text evidence="5">The sequence shown here is derived from an EMBL/GenBank/DDBJ whole genome shotgun (WGS) entry which is preliminary data.</text>
</comment>
<organism evidence="5 6">
    <name type="scientific">Trichocoleus desertorum GB2-A4</name>
    <dbReference type="NCBI Taxonomy" id="2933944"/>
    <lineage>
        <taxon>Bacteria</taxon>
        <taxon>Bacillati</taxon>
        <taxon>Cyanobacteriota</taxon>
        <taxon>Cyanophyceae</taxon>
        <taxon>Leptolyngbyales</taxon>
        <taxon>Trichocoleusaceae</taxon>
        <taxon>Trichocoleus</taxon>
    </lineage>
</organism>
<feature type="domain" description="S1 motif" evidence="4">
    <location>
        <begin position="120"/>
        <end position="184"/>
    </location>
</feature>
<dbReference type="CDD" id="cd05687">
    <property type="entry name" value="S1_RPS1_repeat_ec1_hs1"/>
    <property type="match status" value="1"/>
</dbReference>
<dbReference type="PANTHER" id="PTHR10724:SF7">
    <property type="entry name" value="SMALL RIBOSOMAL SUBUNIT PROTEIN BS1C"/>
    <property type="match status" value="1"/>
</dbReference>
<reference evidence="5 6" key="1">
    <citation type="submission" date="2022-04" db="EMBL/GenBank/DDBJ databases">
        <title>Positive selection, recombination, and allopatry shape intraspecific diversity of widespread and dominant cyanobacteria.</title>
        <authorList>
            <person name="Wei J."/>
            <person name="Shu W."/>
            <person name="Hu C."/>
        </authorList>
    </citation>
    <scope>NUCLEOTIDE SEQUENCE [LARGE SCALE GENOMIC DNA]</scope>
    <source>
        <strain evidence="5 6">GB2-A4</strain>
    </source>
</reference>
<dbReference type="PRINTS" id="PR00681">
    <property type="entry name" value="RIBOSOMALS1"/>
</dbReference>
<feature type="domain" description="S1 motif" evidence="4">
    <location>
        <begin position="198"/>
        <end position="266"/>
    </location>
</feature>
<dbReference type="InterPro" id="IPR035104">
    <property type="entry name" value="Ribosomal_protein_S1-like"/>
</dbReference>
<dbReference type="InterPro" id="IPR012340">
    <property type="entry name" value="NA-bd_OB-fold"/>
</dbReference>
<dbReference type="SUPFAM" id="SSF50249">
    <property type="entry name" value="Nucleic acid-binding proteins"/>
    <property type="match status" value="3"/>
</dbReference>
<comment type="similarity">
    <text evidence="1">Belongs to the bacterial ribosomal protein bS1 family.</text>
</comment>
<dbReference type="EMBL" id="JAMPKM010000001">
    <property type="protein sequence ID" value="MEP0816099.1"/>
    <property type="molecule type" value="Genomic_DNA"/>
</dbReference>
<evidence type="ECO:0000256" key="1">
    <source>
        <dbReference type="ARBA" id="ARBA00006767"/>
    </source>
</evidence>
<sequence length="302" mass="33314">MTSKSPRSQATPSFSMDDFARALEQHDYGFQSGQVVRGKVFNYEANGAYVDIGGKSLAFVPTEEAALRRVTDLSAVLPLNEEQEFVIIRDQDADGQVTLSRRRLEMNRIWEEVADLQNSSQSVQVRVTGTNKGGVTVDVRGLRGFIPRSHLVERNDLEALKGQTLTASFLEVDPNRNKLILSNRMATRAASMSNLEVGQLIEGKVTSIKPFGVFVDFSGTTGLLHINQVSNRFIESLPSLFEVGQPIQAMIVDLDATQGRVSLSTKVLENHPGEMVEQMATVMAEAEARAEKANKKRERDSA</sequence>
<dbReference type="CDD" id="cd04465">
    <property type="entry name" value="S1_RPS1_repeat_ec2_hs2"/>
    <property type="match status" value="1"/>
</dbReference>
<keyword evidence="2" id="KW-0689">Ribosomal protein</keyword>
<keyword evidence="3" id="KW-0687">Ribonucleoprotein</keyword>
<evidence type="ECO:0000313" key="6">
    <source>
        <dbReference type="Proteomes" id="UP001464891"/>
    </source>
</evidence>
<dbReference type="Proteomes" id="UP001464891">
    <property type="component" value="Unassembled WGS sequence"/>
</dbReference>
<evidence type="ECO:0000256" key="2">
    <source>
        <dbReference type="ARBA" id="ARBA00022980"/>
    </source>
</evidence>
<name>A0ABV0J2U5_9CYAN</name>
<dbReference type="SMART" id="SM00316">
    <property type="entry name" value="S1"/>
    <property type="match status" value="3"/>
</dbReference>
<dbReference type="InterPro" id="IPR050437">
    <property type="entry name" value="Ribos_protein_bS1-like"/>
</dbReference>
<evidence type="ECO:0000256" key="3">
    <source>
        <dbReference type="ARBA" id="ARBA00023274"/>
    </source>
</evidence>
<feature type="domain" description="S1 motif" evidence="4">
    <location>
        <begin position="33"/>
        <end position="102"/>
    </location>
</feature>
<keyword evidence="6" id="KW-1185">Reference proteome</keyword>
<evidence type="ECO:0000313" key="5">
    <source>
        <dbReference type="EMBL" id="MEP0816099.1"/>
    </source>
</evidence>
<dbReference type="PROSITE" id="PS50126">
    <property type="entry name" value="S1"/>
    <property type="match status" value="3"/>
</dbReference>